<gene>
    <name evidence="1" type="primary">AVEN_35803_1</name>
    <name evidence="1" type="ORF">TNIN_499691</name>
</gene>
<evidence type="ECO:0000313" key="2">
    <source>
        <dbReference type="Proteomes" id="UP000886998"/>
    </source>
</evidence>
<dbReference type="EMBL" id="BMAV01007299">
    <property type="protein sequence ID" value="GFY50050.1"/>
    <property type="molecule type" value="Genomic_DNA"/>
</dbReference>
<sequence>MAISPVHKNISSEWIVESIHNQGKISDSEETIIFELDNDSKIKPEVELKEETDNFIYKTDFRGHLQLVSLTHENSNHCINQTDSNRQWSDMKSPSKNGLVTISWQEESEDSSPNNLYENFKNCSNESYHIKDEDAEKDPLGCAYVHSLPEIYDYSSDSTWNPQSDISSQLTKSFKLNKNMILLTQAEKKRLYRLRIKEENPVMWSTIKKREAARKREQREKRRHIIFEMQKALELSELPESPEVVNQKLYLENLKESYPELWSQLINALPATQMRNDQIYNERSSKSRRHLPKPARMYKDVIEAQKKRIYRQRIKEERPEMYERQKARDAYARSIQRLMVKKKCLPEKIQLHSESLDHTQNDGTKLTYLQNVKTSENLFGSSKSFPLHVMDHKNNLTEDSGIQKSNPEVPVHITSDIPSQNANVTSSASIDPKSDPSQICDNNPSMNNCNHSNLYPTLLIATYQVSDILWYWNDVKSNQSSLQNELKTHHIPYASWRKSPQSLTEEERMQKILNERIHLREKRKQIRINMSSEKKTEFLEIERERLKTYRLKKKIAEMSMVTTIPNKITCFNP</sequence>
<proteinExistence type="predicted"/>
<evidence type="ECO:0000313" key="1">
    <source>
        <dbReference type="EMBL" id="GFY50050.1"/>
    </source>
</evidence>
<name>A0A8X6XC64_9ARAC</name>
<dbReference type="Proteomes" id="UP000886998">
    <property type="component" value="Unassembled WGS sequence"/>
</dbReference>
<organism evidence="1 2">
    <name type="scientific">Trichonephila inaurata madagascariensis</name>
    <dbReference type="NCBI Taxonomy" id="2747483"/>
    <lineage>
        <taxon>Eukaryota</taxon>
        <taxon>Metazoa</taxon>
        <taxon>Ecdysozoa</taxon>
        <taxon>Arthropoda</taxon>
        <taxon>Chelicerata</taxon>
        <taxon>Arachnida</taxon>
        <taxon>Araneae</taxon>
        <taxon>Araneomorphae</taxon>
        <taxon>Entelegynae</taxon>
        <taxon>Araneoidea</taxon>
        <taxon>Nephilidae</taxon>
        <taxon>Trichonephila</taxon>
        <taxon>Trichonephila inaurata</taxon>
    </lineage>
</organism>
<accession>A0A8X6XC64</accession>
<dbReference type="OrthoDB" id="6425981at2759"/>
<reference evidence="1" key="1">
    <citation type="submission" date="2020-08" db="EMBL/GenBank/DDBJ databases">
        <title>Multicomponent nature underlies the extraordinary mechanical properties of spider dragline silk.</title>
        <authorList>
            <person name="Kono N."/>
            <person name="Nakamura H."/>
            <person name="Mori M."/>
            <person name="Yoshida Y."/>
            <person name="Ohtoshi R."/>
            <person name="Malay A.D."/>
            <person name="Moran D.A.P."/>
            <person name="Tomita M."/>
            <person name="Numata K."/>
            <person name="Arakawa K."/>
        </authorList>
    </citation>
    <scope>NUCLEOTIDE SEQUENCE</scope>
</reference>
<dbReference type="AlphaFoldDB" id="A0A8X6XC64"/>
<comment type="caution">
    <text evidence="1">The sequence shown here is derived from an EMBL/GenBank/DDBJ whole genome shotgun (WGS) entry which is preliminary data.</text>
</comment>
<protein>
    <submittedName>
        <fullName evidence="1">Uncharacterized protein</fullName>
    </submittedName>
</protein>
<keyword evidence="2" id="KW-1185">Reference proteome</keyword>